<evidence type="ECO:0000256" key="1">
    <source>
        <dbReference type="SAM" id="MobiDB-lite"/>
    </source>
</evidence>
<reference evidence="2 3" key="1">
    <citation type="journal article" date="2020" name="Front. Plant Sci.">
        <title>Isolation of Rhizosphere Bacteria That Improve Quality and Water Stress Tolerance in Greenhouse Ornamentals.</title>
        <authorList>
            <person name="Nordstedt N.P."/>
            <person name="Jones M.L."/>
        </authorList>
    </citation>
    <scope>NUCLEOTIDE SEQUENCE [LARGE SCALE GENOMIC DNA]</scope>
    <source>
        <strain evidence="2 3">C6C2</strain>
    </source>
</reference>
<evidence type="ECO:0000313" key="2">
    <source>
        <dbReference type="EMBL" id="NUU04133.1"/>
    </source>
</evidence>
<dbReference type="EMBL" id="JABFMT010000035">
    <property type="protein sequence ID" value="NUU04133.1"/>
    <property type="molecule type" value="Genomic_DNA"/>
</dbReference>
<dbReference type="RefSeq" id="WP_175354869.1">
    <property type="nucleotide sequence ID" value="NZ_JABFMT010000035.1"/>
</dbReference>
<comment type="caution">
    <text evidence="2">The sequence shown here is derived from an EMBL/GenBank/DDBJ whole genome shotgun (WGS) entry which is preliminary data.</text>
</comment>
<proteinExistence type="predicted"/>
<sequence length="146" mass="16640">MTLDRFIDVDLTTALSTLHHLALKEGDLGRDYWTQISELLKDAASFKQRALVAEEKLRLNRQRAASSRNEGGGPRISTKERRRIASEYPRDIARMQKTLISAGKDYQVDEMIQAWNEHSSQMGAVWTRLPKSNDELLLKLLSALES</sequence>
<organism evidence="2 3">
    <name type="scientific">Herbaspirillum robiniae</name>
    <dbReference type="NCBI Taxonomy" id="2014887"/>
    <lineage>
        <taxon>Bacteria</taxon>
        <taxon>Pseudomonadati</taxon>
        <taxon>Pseudomonadota</taxon>
        <taxon>Betaproteobacteria</taxon>
        <taxon>Burkholderiales</taxon>
        <taxon>Oxalobacteraceae</taxon>
        <taxon>Herbaspirillum</taxon>
    </lineage>
</organism>
<gene>
    <name evidence="2" type="ORF">HNO84_21195</name>
</gene>
<name>A0ABX2M2E7_9BURK</name>
<keyword evidence="3" id="KW-1185">Reference proteome</keyword>
<evidence type="ECO:0000313" key="3">
    <source>
        <dbReference type="Proteomes" id="UP000536746"/>
    </source>
</evidence>
<dbReference type="Proteomes" id="UP000536746">
    <property type="component" value="Unassembled WGS sequence"/>
</dbReference>
<feature type="region of interest" description="Disordered" evidence="1">
    <location>
        <begin position="61"/>
        <end position="82"/>
    </location>
</feature>
<protein>
    <submittedName>
        <fullName evidence="2">Uncharacterized protein</fullName>
    </submittedName>
</protein>
<accession>A0ABX2M2E7</accession>